<dbReference type="PROSITE" id="PS50950">
    <property type="entry name" value="ZF_THAP"/>
    <property type="match status" value="1"/>
</dbReference>
<keyword evidence="3" id="KW-0862">Zinc</keyword>
<keyword evidence="2 5" id="KW-0863">Zinc-finger</keyword>
<evidence type="ECO:0000259" key="6">
    <source>
        <dbReference type="PROSITE" id="PS50950"/>
    </source>
</evidence>
<dbReference type="GO" id="GO:0003677">
    <property type="term" value="F:DNA binding"/>
    <property type="evidence" value="ECO:0007669"/>
    <property type="project" value="UniProtKB-UniRule"/>
</dbReference>
<protein>
    <recommendedName>
        <fullName evidence="6">THAP-type domain-containing protein</fullName>
    </recommendedName>
</protein>
<evidence type="ECO:0000256" key="4">
    <source>
        <dbReference type="ARBA" id="ARBA00023125"/>
    </source>
</evidence>
<dbReference type="AlphaFoldDB" id="A0A673HYX9"/>
<evidence type="ECO:0000256" key="5">
    <source>
        <dbReference type="PROSITE-ProRule" id="PRU00309"/>
    </source>
</evidence>
<accession>A0A673HYX9</accession>
<reference evidence="7" key="2">
    <citation type="submission" date="2025-09" db="UniProtKB">
        <authorList>
            <consortium name="Ensembl"/>
        </authorList>
    </citation>
    <scope>IDENTIFICATION</scope>
</reference>
<dbReference type="GO" id="GO:0008270">
    <property type="term" value="F:zinc ion binding"/>
    <property type="evidence" value="ECO:0007669"/>
    <property type="project" value="UniProtKB-KW"/>
</dbReference>
<evidence type="ECO:0000256" key="1">
    <source>
        <dbReference type="ARBA" id="ARBA00022723"/>
    </source>
</evidence>
<evidence type="ECO:0000313" key="8">
    <source>
        <dbReference type="Proteomes" id="UP000472270"/>
    </source>
</evidence>
<keyword evidence="1" id="KW-0479">Metal-binding</keyword>
<dbReference type="InterPro" id="IPR006612">
    <property type="entry name" value="THAP_Znf"/>
</dbReference>
<feature type="domain" description="THAP-type" evidence="6">
    <location>
        <begin position="2"/>
        <end position="65"/>
    </location>
</feature>
<keyword evidence="4 5" id="KW-0238">DNA-binding</keyword>
<dbReference type="Ensembl" id="ENSSRHT00000032744.1">
    <property type="protein sequence ID" value="ENSSRHP00000031817.1"/>
    <property type="gene ID" value="ENSSRHG00000016425.1"/>
</dbReference>
<sequence>MAPKTTKCCAVPNCGKTQSFHRLPSDPNIMKEWMKFIFNEDPDRVSKNLVLCSLHFTWTSENSTK</sequence>
<evidence type="ECO:0000256" key="3">
    <source>
        <dbReference type="ARBA" id="ARBA00022833"/>
    </source>
</evidence>
<dbReference type="Gene3D" id="6.20.210.20">
    <property type="entry name" value="THAP domain"/>
    <property type="match status" value="1"/>
</dbReference>
<proteinExistence type="predicted"/>
<dbReference type="SUPFAM" id="SSF57716">
    <property type="entry name" value="Glucocorticoid receptor-like (DNA-binding domain)"/>
    <property type="match status" value="1"/>
</dbReference>
<dbReference type="InterPro" id="IPR038441">
    <property type="entry name" value="THAP_Znf_sf"/>
</dbReference>
<reference evidence="7" key="1">
    <citation type="submission" date="2025-08" db="UniProtKB">
        <authorList>
            <consortium name="Ensembl"/>
        </authorList>
    </citation>
    <scope>IDENTIFICATION</scope>
</reference>
<organism evidence="7 8">
    <name type="scientific">Sinocyclocheilus rhinocerous</name>
    <dbReference type="NCBI Taxonomy" id="307959"/>
    <lineage>
        <taxon>Eukaryota</taxon>
        <taxon>Metazoa</taxon>
        <taxon>Chordata</taxon>
        <taxon>Craniata</taxon>
        <taxon>Vertebrata</taxon>
        <taxon>Euteleostomi</taxon>
        <taxon>Actinopterygii</taxon>
        <taxon>Neopterygii</taxon>
        <taxon>Teleostei</taxon>
        <taxon>Ostariophysi</taxon>
        <taxon>Cypriniformes</taxon>
        <taxon>Cyprinidae</taxon>
        <taxon>Cyprininae</taxon>
        <taxon>Sinocyclocheilus</taxon>
    </lineage>
</organism>
<dbReference type="Proteomes" id="UP000472270">
    <property type="component" value="Unassembled WGS sequence"/>
</dbReference>
<evidence type="ECO:0000313" key="7">
    <source>
        <dbReference type="Ensembl" id="ENSSRHP00000031817.1"/>
    </source>
</evidence>
<name>A0A673HYX9_9TELE</name>
<dbReference type="Pfam" id="PF05485">
    <property type="entry name" value="THAP"/>
    <property type="match status" value="1"/>
</dbReference>
<keyword evidence="8" id="KW-1185">Reference proteome</keyword>
<evidence type="ECO:0000256" key="2">
    <source>
        <dbReference type="ARBA" id="ARBA00022771"/>
    </source>
</evidence>